<reference evidence="2 3" key="1">
    <citation type="journal article" date="2024" name="IMA Fungus">
        <title>Apiospora arundinis, a panoply of carbohydrate-active enzymes and secondary metabolites.</title>
        <authorList>
            <person name="Sorensen T."/>
            <person name="Petersen C."/>
            <person name="Muurmann A.T."/>
            <person name="Christiansen J.V."/>
            <person name="Brundto M.L."/>
            <person name="Overgaard C.K."/>
            <person name="Boysen A.T."/>
            <person name="Wollenberg R.D."/>
            <person name="Larsen T.O."/>
            <person name="Sorensen J.L."/>
            <person name="Nielsen K.L."/>
            <person name="Sondergaard T.E."/>
        </authorList>
    </citation>
    <scope>NUCLEOTIDE SEQUENCE [LARGE SCALE GENOMIC DNA]</scope>
    <source>
        <strain evidence="2 3">AAU 773</strain>
    </source>
</reference>
<feature type="compositionally biased region" description="Polar residues" evidence="1">
    <location>
        <begin position="392"/>
        <end position="415"/>
    </location>
</feature>
<feature type="region of interest" description="Disordered" evidence="1">
    <location>
        <begin position="331"/>
        <end position="377"/>
    </location>
</feature>
<comment type="caution">
    <text evidence="2">The sequence shown here is derived from an EMBL/GenBank/DDBJ whole genome shotgun (WGS) entry which is preliminary data.</text>
</comment>
<protein>
    <submittedName>
        <fullName evidence="2">Protein GRISEA</fullName>
    </submittedName>
</protein>
<feature type="region of interest" description="Disordered" evidence="1">
    <location>
        <begin position="39"/>
        <end position="76"/>
    </location>
</feature>
<proteinExistence type="predicted"/>
<feature type="region of interest" description="Disordered" evidence="1">
    <location>
        <begin position="391"/>
        <end position="415"/>
    </location>
</feature>
<gene>
    <name evidence="2" type="ORF">PGQ11_011673</name>
</gene>
<evidence type="ECO:0000313" key="3">
    <source>
        <dbReference type="Proteomes" id="UP001390339"/>
    </source>
</evidence>
<keyword evidence="3" id="KW-1185">Reference proteome</keyword>
<name>A0ABR2I0A0_9PEZI</name>
<dbReference type="EMBL" id="JAPCWZ010000007">
    <property type="protein sequence ID" value="KAK8855761.1"/>
    <property type="molecule type" value="Genomic_DNA"/>
</dbReference>
<sequence length="415" mass="44229">MFTRRRSHSGGECRCTRPRELLAAFPKKSRCGECGEKGAASVKTEQSVNPGALLSPSRSSFRVNKANGRPSSRKQPYGTALDRVEHIDPNTYNIIGNGVSNGMPMEHGFMNFEAPPPFPPPMMDPMYSANYPYTGPTMPPSHHDGNMMGHPTMPMMNGDLVAAHGSGTREGTVGYSAGSSSVVFTPSMSAAPSARANPPTAQRSCCASKQVAEDSTEMNGYNSITVPSVGHHTSPQPPTAALQHLELFPSSMPTNEYGTFSSPLQFKQWTEGYYGQPPNQETSTHDVLPYGCSCGATCACLACPTHPFNPTNRDTVNLAYSYLSQNNQDAMLPFDDGTSPALQDGNSPFATQSSTPEAGEAGSHVASSMEGSPAPPASAKDYLWVHVPCQGDESSCNKKATTSLQTEENSGNQEV</sequence>
<organism evidence="2 3">
    <name type="scientific">Apiospora arundinis</name>
    <dbReference type="NCBI Taxonomy" id="335852"/>
    <lineage>
        <taxon>Eukaryota</taxon>
        <taxon>Fungi</taxon>
        <taxon>Dikarya</taxon>
        <taxon>Ascomycota</taxon>
        <taxon>Pezizomycotina</taxon>
        <taxon>Sordariomycetes</taxon>
        <taxon>Xylariomycetidae</taxon>
        <taxon>Amphisphaeriales</taxon>
        <taxon>Apiosporaceae</taxon>
        <taxon>Apiospora</taxon>
    </lineage>
</organism>
<evidence type="ECO:0000313" key="2">
    <source>
        <dbReference type="EMBL" id="KAK8855761.1"/>
    </source>
</evidence>
<feature type="compositionally biased region" description="Polar residues" evidence="1">
    <location>
        <begin position="340"/>
        <end position="356"/>
    </location>
</feature>
<dbReference type="Proteomes" id="UP001390339">
    <property type="component" value="Unassembled WGS sequence"/>
</dbReference>
<accession>A0ABR2I0A0</accession>
<evidence type="ECO:0000256" key="1">
    <source>
        <dbReference type="SAM" id="MobiDB-lite"/>
    </source>
</evidence>